<dbReference type="NCBIfam" id="TIGR03354">
    <property type="entry name" value="VI_FHA"/>
    <property type="match status" value="1"/>
</dbReference>
<dbReference type="Pfam" id="PF00498">
    <property type="entry name" value="FHA"/>
    <property type="match status" value="1"/>
</dbReference>
<feature type="domain" description="FHA" evidence="1">
    <location>
        <begin position="28"/>
        <end position="77"/>
    </location>
</feature>
<dbReference type="PROSITE" id="PS50006">
    <property type="entry name" value="FHA_DOMAIN"/>
    <property type="match status" value="1"/>
</dbReference>
<evidence type="ECO:0000313" key="2">
    <source>
        <dbReference type="EMBL" id="NGN43420.1"/>
    </source>
</evidence>
<dbReference type="InterPro" id="IPR000253">
    <property type="entry name" value="FHA_dom"/>
</dbReference>
<comment type="caution">
    <text evidence="2">The sequence shown here is derived from an EMBL/GenBank/DDBJ whole genome shotgun (WGS) entry which is preliminary data.</text>
</comment>
<organism evidence="2 3">
    <name type="scientific">Mesorhizobium zhangyense</name>
    <dbReference type="NCBI Taxonomy" id="1776730"/>
    <lineage>
        <taxon>Bacteria</taxon>
        <taxon>Pseudomonadati</taxon>
        <taxon>Pseudomonadota</taxon>
        <taxon>Alphaproteobacteria</taxon>
        <taxon>Hyphomicrobiales</taxon>
        <taxon>Phyllobacteriaceae</taxon>
        <taxon>Mesorhizobium</taxon>
    </lineage>
</organism>
<dbReference type="AlphaFoldDB" id="A0A7C9R9D4"/>
<name>A0A7C9R9D4_9HYPH</name>
<accession>A0A7C9R9D4</accession>
<dbReference type="Pfam" id="PF20232">
    <property type="entry name" value="T6SS_FHA_C"/>
    <property type="match status" value="1"/>
</dbReference>
<reference evidence="2 3" key="1">
    <citation type="submission" date="2020-02" db="EMBL/GenBank/DDBJ databases">
        <title>Genome sequence of the type strain CGMCC 1.15528 of Mesorhizobium zhangyense.</title>
        <authorList>
            <person name="Gao J."/>
            <person name="Sun J."/>
        </authorList>
    </citation>
    <scope>NUCLEOTIDE SEQUENCE [LARGE SCALE GENOMIC DNA]</scope>
    <source>
        <strain evidence="2 3">CGMCC 1.15528</strain>
    </source>
</reference>
<dbReference type="Gene3D" id="2.60.200.20">
    <property type="match status" value="1"/>
</dbReference>
<dbReference type="SUPFAM" id="SSF49879">
    <property type="entry name" value="SMAD/FHA domain"/>
    <property type="match status" value="1"/>
</dbReference>
<dbReference type="Proteomes" id="UP000481252">
    <property type="component" value="Unassembled WGS sequence"/>
</dbReference>
<keyword evidence="3" id="KW-1185">Reference proteome</keyword>
<gene>
    <name evidence="2" type="primary">tagH</name>
    <name evidence="2" type="ORF">G6N74_20320</name>
</gene>
<dbReference type="InterPro" id="IPR046883">
    <property type="entry name" value="T6SS_FHA_C"/>
</dbReference>
<dbReference type="CDD" id="cd00060">
    <property type="entry name" value="FHA"/>
    <property type="match status" value="1"/>
</dbReference>
<sequence>MTINLTIENLTELPTGGPTRFRSQDRSFEIGRENCDWVLPDPNMFISGRHCEVRHESGSYWLHDLSRNGTFVNGASQRVKSPYLLNNGDRLQIGHYLVSVAISADAGVQQSQAPWGPENVWGTDAPLSPRPVQPASFDPLGAVPVRPLDDFSFPFENAPAAAPAQPVALPFQPQATPTPLPSPAAASMGAAQSGNAEALLRAIAVGAGVSPDIFMQRDPSDVAAEIGLVLRTAVEELALLLKARASAKVLARSNSRTMIGAVDNNPLKFVPRPEEVLEIMFTRRRAGYLDAKHSIDEAFRDLKTHEFATFAAMQTALSRLLEDLSPEAIEKKVPTSAFASRKSRAWDTFVATWEAKEKPHENGMLDVFLTYFADAYAKASKPK</sequence>
<protein>
    <submittedName>
        <fullName evidence="2">Type VI secretion system-associated FHA domain protein TagH</fullName>
    </submittedName>
</protein>
<dbReference type="InterPro" id="IPR017735">
    <property type="entry name" value="T6SS_FHA"/>
</dbReference>
<dbReference type="SMART" id="SM00240">
    <property type="entry name" value="FHA"/>
    <property type="match status" value="1"/>
</dbReference>
<dbReference type="EMBL" id="JAAKZG010000009">
    <property type="protein sequence ID" value="NGN43420.1"/>
    <property type="molecule type" value="Genomic_DNA"/>
</dbReference>
<evidence type="ECO:0000259" key="1">
    <source>
        <dbReference type="PROSITE" id="PS50006"/>
    </source>
</evidence>
<evidence type="ECO:0000313" key="3">
    <source>
        <dbReference type="Proteomes" id="UP000481252"/>
    </source>
</evidence>
<dbReference type="InterPro" id="IPR008984">
    <property type="entry name" value="SMAD_FHA_dom_sf"/>
</dbReference>
<proteinExistence type="predicted"/>